<dbReference type="Proteomes" id="UP001595791">
    <property type="component" value="Unassembled WGS sequence"/>
</dbReference>
<dbReference type="InterPro" id="IPR003953">
    <property type="entry name" value="FAD-dep_OxRdtase_2_FAD-bd"/>
</dbReference>
<keyword evidence="2" id="KW-0285">Flavoprotein</keyword>
<evidence type="ECO:0000259" key="6">
    <source>
        <dbReference type="Pfam" id="PF00890"/>
    </source>
</evidence>
<evidence type="ECO:0000313" key="9">
    <source>
        <dbReference type="Proteomes" id="UP001595791"/>
    </source>
</evidence>
<organism evidence="8 9">
    <name type="scientific">Chitinimonas lacunae</name>
    <dbReference type="NCBI Taxonomy" id="1963018"/>
    <lineage>
        <taxon>Bacteria</taxon>
        <taxon>Pseudomonadati</taxon>
        <taxon>Pseudomonadota</taxon>
        <taxon>Betaproteobacteria</taxon>
        <taxon>Neisseriales</taxon>
        <taxon>Chitinibacteraceae</taxon>
        <taxon>Chitinimonas</taxon>
    </lineage>
</organism>
<evidence type="ECO:0000256" key="1">
    <source>
        <dbReference type="ARBA" id="ARBA00010790"/>
    </source>
</evidence>
<dbReference type="InterPro" id="IPR036188">
    <property type="entry name" value="FAD/NAD-bd_sf"/>
</dbReference>
<dbReference type="RefSeq" id="WP_378165550.1">
    <property type="nucleotide sequence ID" value="NZ_JBHSBU010000001.1"/>
</dbReference>
<dbReference type="PANTHER" id="PTHR46056:SF12">
    <property type="entry name" value="LONG-CHAIN-ALCOHOL OXIDASE"/>
    <property type="match status" value="1"/>
</dbReference>
<evidence type="ECO:0000256" key="2">
    <source>
        <dbReference type="ARBA" id="ARBA00022630"/>
    </source>
</evidence>
<evidence type="ECO:0000313" key="8">
    <source>
        <dbReference type="EMBL" id="MFC4160574.1"/>
    </source>
</evidence>
<reference evidence="9" key="1">
    <citation type="journal article" date="2019" name="Int. J. Syst. Evol. Microbiol.">
        <title>The Global Catalogue of Microorganisms (GCM) 10K type strain sequencing project: providing services to taxonomists for standard genome sequencing and annotation.</title>
        <authorList>
            <consortium name="The Broad Institute Genomics Platform"/>
            <consortium name="The Broad Institute Genome Sequencing Center for Infectious Disease"/>
            <person name="Wu L."/>
            <person name="Ma J."/>
        </authorList>
    </citation>
    <scope>NUCLEOTIDE SEQUENCE [LARGE SCALE GENOMIC DNA]</scope>
    <source>
        <strain evidence="9">LMG 29894</strain>
    </source>
</reference>
<evidence type="ECO:0000259" key="7">
    <source>
        <dbReference type="Pfam" id="PF05199"/>
    </source>
</evidence>
<feature type="domain" description="Glucose-methanol-choline oxidoreductase N-terminal" evidence="5">
    <location>
        <begin position="55"/>
        <end position="269"/>
    </location>
</feature>
<dbReference type="SUPFAM" id="SSF51905">
    <property type="entry name" value="FAD/NAD(P)-binding domain"/>
    <property type="match status" value="1"/>
</dbReference>
<name>A0ABV8MTB5_9NEIS</name>
<evidence type="ECO:0000256" key="4">
    <source>
        <dbReference type="ARBA" id="ARBA00023002"/>
    </source>
</evidence>
<dbReference type="Pfam" id="PF05199">
    <property type="entry name" value="GMC_oxred_C"/>
    <property type="match status" value="1"/>
</dbReference>
<proteinExistence type="inferred from homology"/>
<feature type="domain" description="FAD-dependent oxidoreductase 2 FAD-binding" evidence="6">
    <location>
        <begin position="7"/>
        <end position="39"/>
    </location>
</feature>
<evidence type="ECO:0000259" key="5">
    <source>
        <dbReference type="Pfam" id="PF00732"/>
    </source>
</evidence>
<dbReference type="Gene3D" id="3.50.50.60">
    <property type="entry name" value="FAD/NAD(P)-binding domain"/>
    <property type="match status" value="3"/>
</dbReference>
<feature type="domain" description="Glucose-methanol-choline oxidoreductase C-terminal" evidence="7">
    <location>
        <begin position="354"/>
        <end position="454"/>
    </location>
</feature>
<comment type="similarity">
    <text evidence="1">Belongs to the GMC oxidoreductase family.</text>
</comment>
<protein>
    <submittedName>
        <fullName evidence="8">FAD-dependent oxidoreductase</fullName>
    </submittedName>
</protein>
<gene>
    <name evidence="8" type="ORF">ACFOW7_14635</name>
</gene>
<dbReference type="Pfam" id="PF00890">
    <property type="entry name" value="FAD_binding_2"/>
    <property type="match status" value="1"/>
</dbReference>
<accession>A0ABV8MTB5</accession>
<comment type="caution">
    <text evidence="8">The sequence shown here is derived from an EMBL/GenBank/DDBJ whole genome shotgun (WGS) entry which is preliminary data.</text>
</comment>
<keyword evidence="4" id="KW-0560">Oxidoreductase</keyword>
<evidence type="ECO:0000256" key="3">
    <source>
        <dbReference type="ARBA" id="ARBA00022827"/>
    </source>
</evidence>
<keyword evidence="9" id="KW-1185">Reference proteome</keyword>
<dbReference type="InterPro" id="IPR000172">
    <property type="entry name" value="GMC_OxRdtase_N"/>
</dbReference>
<dbReference type="EMBL" id="JBHSBU010000001">
    <property type="protein sequence ID" value="MFC4160574.1"/>
    <property type="molecule type" value="Genomic_DNA"/>
</dbReference>
<dbReference type="PANTHER" id="PTHR46056">
    <property type="entry name" value="LONG-CHAIN-ALCOHOL OXIDASE"/>
    <property type="match status" value="1"/>
</dbReference>
<dbReference type="Pfam" id="PF00732">
    <property type="entry name" value="GMC_oxred_N"/>
    <property type="match status" value="1"/>
</dbReference>
<sequence length="466" mass="50735">MEQTEYDVIVIGAGVGGSNVALELARAGWRVLVLEAGRYYSRRSYPRGELDGNAQLFWNGGMELNRSATLALLRAKVVGGGSIVNQALLDEFDHDALDDWRQLTGMDLFSETGMRPWYERARAALQIQTVPLAHANRNARLFADGFARCGFQCAPLERGEADCGHGDGNDCIECLYGCRRDSKQSTPMTSLKGALEAGAQLLPECEVLGIEEVGQGVRVHGRLAGGRRLLWQTRSVVLAAGAVGSTGLLLRSGYAERLPRLGQRFFSHPQYMYYARYREPVDAHRGPLQSYKSADAGFRRQGFKLENVFAPPVGTALLLPGSGAPHQQRMRQLRHFACIEVAVRDTAPGRIGLDRHGRPLIDKELDSEDRRRAAAGRRAVEAIFEATGAEAVLPGRFGICLHLMGGLTLGRNAATAVVGADFRLFGSPHVYVADAGLFPSAPGINPSLTIMALGRRVAARMLEDRP</sequence>
<keyword evidence="3" id="KW-0274">FAD</keyword>
<dbReference type="InterPro" id="IPR007867">
    <property type="entry name" value="GMC_OxRtase_C"/>
</dbReference>